<dbReference type="SUPFAM" id="SSF52091">
    <property type="entry name" value="SpoIIaa-like"/>
    <property type="match status" value="1"/>
</dbReference>
<keyword evidence="2" id="KW-1185">Reference proteome</keyword>
<dbReference type="InterPro" id="IPR036513">
    <property type="entry name" value="STAS_dom_sf"/>
</dbReference>
<dbReference type="OrthoDB" id="7619266at2"/>
<dbReference type="Pfam" id="PF11964">
    <property type="entry name" value="SpoIIAA-like"/>
    <property type="match status" value="1"/>
</dbReference>
<reference evidence="1 2" key="2">
    <citation type="journal article" date="2018" name="Int. J. Syst. Evol. Microbiol.">
        <title>Marinobacterium aestuarii sp. nov., a benzene-degrading marine bacterium isolated from estuary sediment.</title>
        <authorList>
            <person name="Bae S.S."/>
            <person name="Jung J."/>
            <person name="Chung D."/>
            <person name="Baek K."/>
        </authorList>
    </citation>
    <scope>NUCLEOTIDE SEQUENCE [LARGE SCALE GENOMIC DNA]</scope>
    <source>
        <strain evidence="1 2">ST58-10</strain>
    </source>
</reference>
<dbReference type="EMBL" id="CP015839">
    <property type="protein sequence ID" value="ANG62763.1"/>
    <property type="molecule type" value="Genomic_DNA"/>
</dbReference>
<dbReference type="InterPro" id="IPR038396">
    <property type="entry name" value="SpoIIAA-like_sf"/>
</dbReference>
<sequence>MFRIDVTAPDRIDIELAGKLNSEEMRVALDDLVSKTKDIKHGRMLYRISDFDFPTLGAIGVELSRLPSLFGLIHRFDRAAVLSDKKWIQRMSEFEGHLFPGLEIKAFDYDEVAAAEAWLAR</sequence>
<dbReference type="Gene3D" id="3.40.50.10600">
    <property type="entry name" value="SpoIIaa-like domains"/>
    <property type="match status" value="1"/>
</dbReference>
<organism evidence="1 2">
    <name type="scientific">Marinobacterium aestuarii</name>
    <dbReference type="NCBI Taxonomy" id="1821621"/>
    <lineage>
        <taxon>Bacteria</taxon>
        <taxon>Pseudomonadati</taxon>
        <taxon>Pseudomonadota</taxon>
        <taxon>Gammaproteobacteria</taxon>
        <taxon>Oceanospirillales</taxon>
        <taxon>Oceanospirillaceae</taxon>
        <taxon>Marinobacterium</taxon>
    </lineage>
</organism>
<reference evidence="2" key="1">
    <citation type="submission" date="2016-05" db="EMBL/GenBank/DDBJ databases">
        <authorList>
            <person name="Baek K."/>
            <person name="Yang S.-J."/>
        </authorList>
    </citation>
    <scope>NUCLEOTIDE SEQUENCE [LARGE SCALE GENOMIC DNA]</scope>
    <source>
        <strain evidence="2">ST58-10</strain>
    </source>
</reference>
<evidence type="ECO:0000313" key="2">
    <source>
        <dbReference type="Proteomes" id="UP000078070"/>
    </source>
</evidence>
<dbReference type="KEGG" id="mars:A8C75_09900"/>
<dbReference type="InterPro" id="IPR021866">
    <property type="entry name" value="SpoIIAA-like"/>
</dbReference>
<name>A0A1A9EZ49_9GAMM</name>
<evidence type="ECO:0000313" key="1">
    <source>
        <dbReference type="EMBL" id="ANG62763.1"/>
    </source>
</evidence>
<dbReference type="AlphaFoldDB" id="A0A1A9EZ49"/>
<dbReference type="STRING" id="1821621.A8C75_09900"/>
<protein>
    <recommendedName>
        <fullName evidence="3">STAS/SEC14 domain-containing protein</fullName>
    </recommendedName>
</protein>
<proteinExistence type="predicted"/>
<dbReference type="Proteomes" id="UP000078070">
    <property type="component" value="Chromosome"/>
</dbReference>
<dbReference type="RefSeq" id="WP_067290143.1">
    <property type="nucleotide sequence ID" value="NZ_CP015839.1"/>
</dbReference>
<gene>
    <name evidence="1" type="ORF">A8C75_09900</name>
</gene>
<accession>A0A1A9EZ49</accession>
<evidence type="ECO:0008006" key="3">
    <source>
        <dbReference type="Google" id="ProtNLM"/>
    </source>
</evidence>